<dbReference type="InterPro" id="IPR007217">
    <property type="entry name" value="Per1-like"/>
</dbReference>
<name>A0ABM1C3P8_LIMPO</name>
<comment type="subcellular location">
    <subcellularLocation>
        <location evidence="1">Endomembrane system</location>
        <topology evidence="1">Multi-pass membrane protein</topology>
    </subcellularLocation>
    <subcellularLocation>
        <location evidence="8">Golgi apparatus membrane</location>
        <topology evidence="8">Multi-pass membrane protein</topology>
    </subcellularLocation>
</comment>
<dbReference type="PANTHER" id="PTHR13148">
    <property type="entry name" value="PER1-RELATED"/>
    <property type="match status" value="1"/>
</dbReference>
<keyword evidence="4 8" id="KW-0812">Transmembrane</keyword>
<proteinExistence type="inferred from homology"/>
<feature type="transmembrane region" description="Helical" evidence="8">
    <location>
        <begin position="116"/>
        <end position="133"/>
    </location>
</feature>
<keyword evidence="8" id="KW-0333">Golgi apparatus</keyword>
<dbReference type="RefSeq" id="XP_013793607.1">
    <property type="nucleotide sequence ID" value="XM_013938153.2"/>
</dbReference>
<protein>
    <recommendedName>
        <fullName evidence="8">Post-GPI attachment to proteins factor 3</fullName>
    </recommendedName>
</protein>
<dbReference type="GeneID" id="106477607"/>
<evidence type="ECO:0000256" key="7">
    <source>
        <dbReference type="ARBA" id="ARBA00023136"/>
    </source>
</evidence>
<comment type="caution">
    <text evidence="8">Lacks conserved residue(s) required for the propagation of feature annotation.</text>
</comment>
<comment type="function">
    <text evidence="8">Involved in the lipid remodeling steps of GPI-anchor maturation.</text>
</comment>
<evidence type="ECO:0000313" key="10">
    <source>
        <dbReference type="RefSeq" id="XP_013793607.1"/>
    </source>
</evidence>
<gene>
    <name evidence="10" type="primary">LOC106477607</name>
</gene>
<organism evidence="9 10">
    <name type="scientific">Limulus polyphemus</name>
    <name type="common">Atlantic horseshoe crab</name>
    <dbReference type="NCBI Taxonomy" id="6850"/>
    <lineage>
        <taxon>Eukaryota</taxon>
        <taxon>Metazoa</taxon>
        <taxon>Ecdysozoa</taxon>
        <taxon>Arthropoda</taxon>
        <taxon>Chelicerata</taxon>
        <taxon>Merostomata</taxon>
        <taxon>Xiphosura</taxon>
        <taxon>Limulidae</taxon>
        <taxon>Limulus</taxon>
    </lineage>
</organism>
<keyword evidence="6 8" id="KW-1133">Transmembrane helix</keyword>
<feature type="transmembrane region" description="Helical" evidence="8">
    <location>
        <begin position="12"/>
        <end position="29"/>
    </location>
</feature>
<dbReference type="Pfam" id="PF04080">
    <property type="entry name" value="Per1"/>
    <property type="match status" value="1"/>
</dbReference>
<evidence type="ECO:0000256" key="8">
    <source>
        <dbReference type="RuleBase" id="RU365066"/>
    </source>
</evidence>
<reference evidence="10" key="1">
    <citation type="submission" date="2025-08" db="UniProtKB">
        <authorList>
            <consortium name="RefSeq"/>
        </authorList>
    </citation>
    <scope>IDENTIFICATION</scope>
    <source>
        <tissue evidence="10">Muscle</tissue>
    </source>
</reference>
<dbReference type="Proteomes" id="UP000694941">
    <property type="component" value="Unplaced"/>
</dbReference>
<evidence type="ECO:0000256" key="4">
    <source>
        <dbReference type="ARBA" id="ARBA00022692"/>
    </source>
</evidence>
<keyword evidence="7 8" id="KW-0472">Membrane</keyword>
<evidence type="ECO:0000313" key="9">
    <source>
        <dbReference type="Proteomes" id="UP000694941"/>
    </source>
</evidence>
<keyword evidence="3 8" id="KW-0337">GPI-anchor biosynthesis</keyword>
<feature type="transmembrane region" description="Helical" evidence="8">
    <location>
        <begin position="238"/>
        <end position="255"/>
    </location>
</feature>
<sequence length="327" mass="38828">MQLYNMKYPHTCCFYKIAFILCLLAYSTVASVGDRSKTYQLCQQHCYTSNCSDSKSLAQFKASQPWYMSILYWQCWEECQYNCMWQTVHLYRKYGHPIPQFHGKWPFIRLWGIQEPASVFFSVLNGLSHLIMWKKFKLKVPKDAPYYRIWSVQALLSINAWLWSAVFHSRDTPFTEKMDYYCAFSLILYAFYCLCTRVIQTPSKMGSSVIAVPFLSYFFYHIYHLSFVHFDYGYNMKANIIVGVLNSCGWLIWCYKNRHRTYMWKCALSVIVLNGLLLLEVADFPPWHFVLDAHALWHFGTVPLPFLWYSFLIDDTLSALEERRKND</sequence>
<dbReference type="PANTHER" id="PTHR13148:SF0">
    <property type="entry name" value="POST-GPI ATTACHMENT TO PROTEINS FACTOR 3"/>
    <property type="match status" value="1"/>
</dbReference>
<feature type="transmembrane region" description="Helical" evidence="8">
    <location>
        <begin position="294"/>
        <end position="313"/>
    </location>
</feature>
<feature type="transmembrane region" description="Helical" evidence="8">
    <location>
        <begin position="207"/>
        <end position="226"/>
    </location>
</feature>
<evidence type="ECO:0000256" key="3">
    <source>
        <dbReference type="ARBA" id="ARBA00022502"/>
    </source>
</evidence>
<keyword evidence="9" id="KW-1185">Reference proteome</keyword>
<feature type="transmembrane region" description="Helical" evidence="8">
    <location>
        <begin position="262"/>
        <end position="282"/>
    </location>
</feature>
<feature type="transmembrane region" description="Helical" evidence="8">
    <location>
        <begin position="178"/>
        <end position="195"/>
    </location>
</feature>
<accession>A0ABM1C3P8</accession>
<keyword evidence="5" id="KW-0732">Signal</keyword>
<feature type="transmembrane region" description="Helical" evidence="8">
    <location>
        <begin position="145"/>
        <end position="166"/>
    </location>
</feature>
<evidence type="ECO:0000256" key="1">
    <source>
        <dbReference type="ARBA" id="ARBA00004127"/>
    </source>
</evidence>
<evidence type="ECO:0000256" key="5">
    <source>
        <dbReference type="ARBA" id="ARBA00022729"/>
    </source>
</evidence>
<comment type="similarity">
    <text evidence="2 8">Belongs to the PGAP3 family.</text>
</comment>
<evidence type="ECO:0000256" key="6">
    <source>
        <dbReference type="ARBA" id="ARBA00022989"/>
    </source>
</evidence>
<evidence type="ECO:0000256" key="2">
    <source>
        <dbReference type="ARBA" id="ARBA00006387"/>
    </source>
</evidence>